<dbReference type="PANTHER" id="PTHR11351:SF31">
    <property type="entry name" value="DESATURASE 1, ISOFORM A-RELATED"/>
    <property type="match status" value="1"/>
</dbReference>
<dbReference type="EMBL" id="JADBJN010000004">
    <property type="protein sequence ID" value="KAG5667061.1"/>
    <property type="molecule type" value="Genomic_DNA"/>
</dbReference>
<evidence type="ECO:0000256" key="9">
    <source>
        <dbReference type="ARBA" id="ARBA00023098"/>
    </source>
</evidence>
<keyword evidence="16" id="KW-1185">Reference proteome</keyword>
<evidence type="ECO:0000256" key="7">
    <source>
        <dbReference type="ARBA" id="ARBA00023002"/>
    </source>
</evidence>
<keyword evidence="3 12" id="KW-0444">Lipid biosynthesis</keyword>
<evidence type="ECO:0000259" key="14">
    <source>
        <dbReference type="Pfam" id="PF00487"/>
    </source>
</evidence>
<keyword evidence="10 13" id="KW-0472">Membrane</keyword>
<comment type="cofactor">
    <cofactor evidence="12">
        <name>Fe(2+)</name>
        <dbReference type="ChEBI" id="CHEBI:29033"/>
    </cofactor>
</comment>
<comment type="subcellular location">
    <subcellularLocation>
        <location evidence="1">Membrane</location>
        <topology evidence="1">Multi-pass membrane protein</topology>
    </subcellularLocation>
</comment>
<keyword evidence="6 13" id="KW-1133">Transmembrane helix</keyword>
<protein>
    <recommendedName>
        <fullName evidence="14">Fatty acid desaturase domain-containing protein</fullName>
    </recommendedName>
</protein>
<evidence type="ECO:0000256" key="11">
    <source>
        <dbReference type="ARBA" id="ARBA00023160"/>
    </source>
</evidence>
<dbReference type="InterPro" id="IPR015876">
    <property type="entry name" value="Acyl-CoA_DS"/>
</dbReference>
<dbReference type="GO" id="GO:0005506">
    <property type="term" value="F:iron ion binding"/>
    <property type="evidence" value="ECO:0007669"/>
    <property type="project" value="TreeGrafter"/>
</dbReference>
<evidence type="ECO:0000256" key="3">
    <source>
        <dbReference type="ARBA" id="ARBA00022516"/>
    </source>
</evidence>
<keyword evidence="5" id="KW-0276">Fatty acid metabolism</keyword>
<evidence type="ECO:0000256" key="4">
    <source>
        <dbReference type="ARBA" id="ARBA00022692"/>
    </source>
</evidence>
<gene>
    <name evidence="15" type="ORF">PVAND_015061</name>
</gene>
<feature type="domain" description="Fatty acid desaturase" evidence="14">
    <location>
        <begin position="43"/>
        <end position="259"/>
    </location>
</feature>
<evidence type="ECO:0000313" key="15">
    <source>
        <dbReference type="EMBL" id="KAG5667061.1"/>
    </source>
</evidence>
<feature type="transmembrane region" description="Helical" evidence="13">
    <location>
        <begin position="20"/>
        <end position="41"/>
    </location>
</feature>
<dbReference type="OrthoDB" id="10260134at2759"/>
<comment type="domain">
    <text evidence="12">The histidine box domains are involved in binding the catalytic metal ions.</text>
</comment>
<evidence type="ECO:0000256" key="1">
    <source>
        <dbReference type="ARBA" id="ARBA00004141"/>
    </source>
</evidence>
<keyword evidence="7 12" id="KW-0560">Oxidoreductase</keyword>
<keyword evidence="8" id="KW-0408">Iron</keyword>
<evidence type="ECO:0000256" key="6">
    <source>
        <dbReference type="ARBA" id="ARBA00022989"/>
    </source>
</evidence>
<comment type="caution">
    <text evidence="15">The sequence shown here is derived from an EMBL/GenBank/DDBJ whole genome shotgun (WGS) entry which is preliminary data.</text>
</comment>
<keyword evidence="11 12" id="KW-0275">Fatty acid biosynthesis</keyword>
<proteinExistence type="inferred from homology"/>
<sequence>MILGKSEIEKSEKPFKKEIVWRNVFLFSLIHLMALNVYFHWNWNGFLFHFFYGLFSAFGISAGAHRLWSHRSYKANFKLQVLLMIMQTICIENDVIEWVRDHRVHHKFSDTDADPHNSQRGLFFSHMGWLLCKKHPDVRKYGSKVDMSDIESEPVLKFQRKFYIPLVLIFSFIIPIKISMYLVGHDLMVGICAIFCRYVISLHLVWFTNSFAHVGSWKPYDKNIAPSDSKFFGIICFGEGWHNFHHVFPWDYKVSELPLYRYNFTIAFIDFFSWLGWATDLKIASDDMIKARVLRTGDGSHPYSMKSTRKVKKLDENCNIVEFMKSDESYWGLGMK</sequence>
<dbReference type="GO" id="GO:0005789">
    <property type="term" value="C:endoplasmic reticulum membrane"/>
    <property type="evidence" value="ECO:0007669"/>
    <property type="project" value="TreeGrafter"/>
</dbReference>
<dbReference type="Proteomes" id="UP001107558">
    <property type="component" value="Chromosome 4"/>
</dbReference>
<keyword evidence="9" id="KW-0443">Lipid metabolism</keyword>
<dbReference type="InterPro" id="IPR005804">
    <property type="entry name" value="FA_desaturase_dom"/>
</dbReference>
<dbReference type="PANTHER" id="PTHR11351">
    <property type="entry name" value="ACYL-COA DESATURASE"/>
    <property type="match status" value="1"/>
</dbReference>
<evidence type="ECO:0000313" key="16">
    <source>
        <dbReference type="Proteomes" id="UP001107558"/>
    </source>
</evidence>
<feature type="transmembrane region" description="Helical" evidence="13">
    <location>
        <begin position="188"/>
        <end position="208"/>
    </location>
</feature>
<comment type="similarity">
    <text evidence="2 12">Belongs to the fatty acid desaturase type 1 family.</text>
</comment>
<dbReference type="PRINTS" id="PR00075">
    <property type="entry name" value="FACDDSATRASE"/>
</dbReference>
<evidence type="ECO:0000256" key="5">
    <source>
        <dbReference type="ARBA" id="ARBA00022832"/>
    </source>
</evidence>
<dbReference type="GO" id="GO:0004768">
    <property type="term" value="F:stearoyl-CoA 9-desaturase activity"/>
    <property type="evidence" value="ECO:0007669"/>
    <property type="project" value="TreeGrafter"/>
</dbReference>
<evidence type="ECO:0000256" key="10">
    <source>
        <dbReference type="ARBA" id="ARBA00023136"/>
    </source>
</evidence>
<dbReference type="AlphaFoldDB" id="A0A9J6BBI2"/>
<accession>A0A9J6BBI2</accession>
<evidence type="ECO:0000256" key="13">
    <source>
        <dbReference type="SAM" id="Phobius"/>
    </source>
</evidence>
<evidence type="ECO:0000256" key="8">
    <source>
        <dbReference type="ARBA" id="ARBA00023004"/>
    </source>
</evidence>
<feature type="transmembrane region" description="Helical" evidence="13">
    <location>
        <begin position="162"/>
        <end position="182"/>
    </location>
</feature>
<dbReference type="CDD" id="cd03505">
    <property type="entry name" value="Delta9-FADS-like"/>
    <property type="match status" value="1"/>
</dbReference>
<dbReference type="Pfam" id="PF00487">
    <property type="entry name" value="FA_desaturase"/>
    <property type="match status" value="1"/>
</dbReference>
<organism evidence="15 16">
    <name type="scientific">Polypedilum vanderplanki</name>
    <name type="common">Sleeping chironomid midge</name>
    <dbReference type="NCBI Taxonomy" id="319348"/>
    <lineage>
        <taxon>Eukaryota</taxon>
        <taxon>Metazoa</taxon>
        <taxon>Ecdysozoa</taxon>
        <taxon>Arthropoda</taxon>
        <taxon>Hexapoda</taxon>
        <taxon>Insecta</taxon>
        <taxon>Pterygota</taxon>
        <taxon>Neoptera</taxon>
        <taxon>Endopterygota</taxon>
        <taxon>Diptera</taxon>
        <taxon>Nematocera</taxon>
        <taxon>Chironomoidea</taxon>
        <taxon>Chironomidae</taxon>
        <taxon>Chironominae</taxon>
        <taxon>Polypedilum</taxon>
        <taxon>Polypedilum</taxon>
    </lineage>
</organism>
<name>A0A9J6BBI2_POLVA</name>
<feature type="transmembrane region" description="Helical" evidence="13">
    <location>
        <begin position="47"/>
        <end position="68"/>
    </location>
</feature>
<evidence type="ECO:0000256" key="2">
    <source>
        <dbReference type="ARBA" id="ARBA00009295"/>
    </source>
</evidence>
<reference evidence="15" key="1">
    <citation type="submission" date="2021-03" db="EMBL/GenBank/DDBJ databases">
        <title>Chromosome level genome of the anhydrobiotic midge Polypedilum vanderplanki.</title>
        <authorList>
            <person name="Yoshida Y."/>
            <person name="Kikawada T."/>
            <person name="Gusev O."/>
        </authorList>
    </citation>
    <scope>NUCLEOTIDE SEQUENCE</scope>
    <source>
        <strain evidence="15">NIAS01</strain>
        <tissue evidence="15">Whole body or cell culture</tissue>
    </source>
</reference>
<keyword evidence="4 12" id="KW-0812">Transmembrane</keyword>
<evidence type="ECO:0000256" key="12">
    <source>
        <dbReference type="RuleBase" id="RU000581"/>
    </source>
</evidence>
<dbReference type="GO" id="GO:0006636">
    <property type="term" value="P:unsaturated fatty acid biosynthetic process"/>
    <property type="evidence" value="ECO:0007669"/>
    <property type="project" value="TreeGrafter"/>
</dbReference>